<accession>A0A3Q9JI02</accession>
<gene>
    <name evidence="1" type="ORF">DM558_04125</name>
</gene>
<proteinExistence type="predicted"/>
<name>A0A3Q9JI02_9GAMM</name>
<dbReference type="EMBL" id="CP029822">
    <property type="protein sequence ID" value="AZS50013.1"/>
    <property type="molecule type" value="Genomic_DNA"/>
</dbReference>
<dbReference type="Proteomes" id="UP000273143">
    <property type="component" value="Chromosome"/>
</dbReference>
<organism evidence="1 2">
    <name type="scientific">Entomomonas moraniae</name>
    <dbReference type="NCBI Taxonomy" id="2213226"/>
    <lineage>
        <taxon>Bacteria</taxon>
        <taxon>Pseudomonadati</taxon>
        <taxon>Pseudomonadota</taxon>
        <taxon>Gammaproteobacteria</taxon>
        <taxon>Pseudomonadales</taxon>
        <taxon>Pseudomonadaceae</taxon>
        <taxon>Entomomonas</taxon>
    </lineage>
</organism>
<reference evidence="2" key="1">
    <citation type="submission" date="2018-06" db="EMBL/GenBank/DDBJ databases">
        <title>Complete genome of Pseudomonas insecticola strain QZS01.</title>
        <authorList>
            <person name="Wang J."/>
            <person name="Su Q."/>
        </authorList>
    </citation>
    <scope>NUCLEOTIDE SEQUENCE [LARGE SCALE GENOMIC DNA]</scope>
    <source>
        <strain evidence="2">QZS01</strain>
    </source>
</reference>
<dbReference type="RefSeq" id="WP_127162170.1">
    <property type="nucleotide sequence ID" value="NZ_CP029822.1"/>
</dbReference>
<dbReference type="AlphaFoldDB" id="A0A3Q9JI02"/>
<dbReference type="KEGG" id="emo:DM558_04125"/>
<keyword evidence="2" id="KW-1185">Reference proteome</keyword>
<protein>
    <submittedName>
        <fullName evidence="1">Uncharacterized protein</fullName>
    </submittedName>
</protein>
<evidence type="ECO:0000313" key="1">
    <source>
        <dbReference type="EMBL" id="AZS50013.1"/>
    </source>
</evidence>
<dbReference type="PROSITE" id="PS51257">
    <property type="entry name" value="PROKAR_LIPOPROTEIN"/>
    <property type="match status" value="1"/>
</dbReference>
<sequence length="150" mass="16741">MKYYLLLLSIFLAGCNHQSADKKMHIYYGTPKLDGIISVDEEPFIGAPVFLLTSCNDQQAIVDSSGYFDFSNNCMELIPQVNYNELGFLYRVIIPFNGDNLTWAVSGLGYGIKNITALINLTTKTVVYRIDDGVNPVYEKVGELTPLLTN</sequence>
<evidence type="ECO:0000313" key="2">
    <source>
        <dbReference type="Proteomes" id="UP000273143"/>
    </source>
</evidence>